<protein>
    <submittedName>
        <fullName evidence="1">Uncharacterized protein</fullName>
    </submittedName>
</protein>
<dbReference type="Proteomes" id="UP000318017">
    <property type="component" value="Chromosome"/>
</dbReference>
<keyword evidence="2" id="KW-1185">Reference proteome</keyword>
<proteinExistence type="predicted"/>
<evidence type="ECO:0000313" key="2">
    <source>
        <dbReference type="Proteomes" id="UP000318017"/>
    </source>
</evidence>
<dbReference type="EMBL" id="CP036298">
    <property type="protein sequence ID" value="QDV22489.1"/>
    <property type="molecule type" value="Genomic_DNA"/>
</dbReference>
<dbReference type="KEGG" id="ahel:Q31a_07750"/>
<organism evidence="1 2">
    <name type="scientific">Aureliella helgolandensis</name>
    <dbReference type="NCBI Taxonomy" id="2527968"/>
    <lineage>
        <taxon>Bacteria</taxon>
        <taxon>Pseudomonadati</taxon>
        <taxon>Planctomycetota</taxon>
        <taxon>Planctomycetia</taxon>
        <taxon>Pirellulales</taxon>
        <taxon>Pirellulaceae</taxon>
        <taxon>Aureliella</taxon>
    </lineage>
</organism>
<accession>A0A518G1L2</accession>
<reference evidence="1 2" key="1">
    <citation type="submission" date="2019-02" db="EMBL/GenBank/DDBJ databases">
        <title>Deep-cultivation of Planctomycetes and their phenomic and genomic characterization uncovers novel biology.</title>
        <authorList>
            <person name="Wiegand S."/>
            <person name="Jogler M."/>
            <person name="Boedeker C."/>
            <person name="Pinto D."/>
            <person name="Vollmers J."/>
            <person name="Rivas-Marin E."/>
            <person name="Kohn T."/>
            <person name="Peeters S.H."/>
            <person name="Heuer A."/>
            <person name="Rast P."/>
            <person name="Oberbeckmann S."/>
            <person name="Bunk B."/>
            <person name="Jeske O."/>
            <person name="Meyerdierks A."/>
            <person name="Storesund J.E."/>
            <person name="Kallscheuer N."/>
            <person name="Luecker S."/>
            <person name="Lage O.M."/>
            <person name="Pohl T."/>
            <person name="Merkel B.J."/>
            <person name="Hornburger P."/>
            <person name="Mueller R.-W."/>
            <person name="Bruemmer F."/>
            <person name="Labrenz M."/>
            <person name="Spormann A.M."/>
            <person name="Op den Camp H."/>
            <person name="Overmann J."/>
            <person name="Amann R."/>
            <person name="Jetten M.S.M."/>
            <person name="Mascher T."/>
            <person name="Medema M.H."/>
            <person name="Devos D.P."/>
            <person name="Kaster A.-K."/>
            <person name="Ovreas L."/>
            <person name="Rohde M."/>
            <person name="Galperin M.Y."/>
            <person name="Jogler C."/>
        </authorList>
    </citation>
    <scope>NUCLEOTIDE SEQUENCE [LARGE SCALE GENOMIC DNA]</scope>
    <source>
        <strain evidence="1 2">Q31a</strain>
    </source>
</reference>
<name>A0A518G1L2_9BACT</name>
<sequence>MSGDQRPLPVIRLSVQLLEFLRQHTLQQGVRLGCRDAPRHRPHGLPAEALRFQLGPLRLDQKVSVKVRSVESLASHKRNRNCSVASQPRVTRQAIALPNA</sequence>
<gene>
    <name evidence="1" type="ORF">Q31a_07750</name>
</gene>
<dbReference type="AlphaFoldDB" id="A0A518G1L2"/>
<evidence type="ECO:0000313" key="1">
    <source>
        <dbReference type="EMBL" id="QDV22489.1"/>
    </source>
</evidence>